<evidence type="ECO:0000256" key="5">
    <source>
        <dbReference type="ARBA" id="ARBA00045851"/>
    </source>
</evidence>
<keyword evidence="3" id="KW-0968">Cytoplasmic vesicle</keyword>
<comment type="caution">
    <text evidence="6">The sequence shown here is derived from an EMBL/GenBank/DDBJ whole genome shotgun (WGS) entry which is preliminary data.</text>
</comment>
<dbReference type="Gene3D" id="2.20.110.10">
    <property type="entry name" value="Histone H3 K4-specific methyltransferase SET7/9 N-terminal domain"/>
    <property type="match status" value="3"/>
</dbReference>
<dbReference type="PANTHER" id="PTHR46511">
    <property type="entry name" value="MORN REPEAT-CONTAINING PROTEIN 3"/>
    <property type="match status" value="1"/>
</dbReference>
<evidence type="ECO:0000256" key="3">
    <source>
        <dbReference type="ARBA" id="ARBA00023329"/>
    </source>
</evidence>
<comment type="subcellular location">
    <subcellularLocation>
        <location evidence="1">Cytoplasmic vesicle</location>
        <location evidence="1">Secretory vesicle</location>
        <location evidence="1">Acrosome</location>
    </subcellularLocation>
</comment>
<dbReference type="InterPro" id="IPR052472">
    <property type="entry name" value="MORN3"/>
</dbReference>
<dbReference type="Proteomes" id="UP001474421">
    <property type="component" value="Unassembled WGS sequence"/>
</dbReference>
<organism evidence="6 7">
    <name type="scientific">Crotalus adamanteus</name>
    <name type="common">Eastern diamondback rattlesnake</name>
    <dbReference type="NCBI Taxonomy" id="8729"/>
    <lineage>
        <taxon>Eukaryota</taxon>
        <taxon>Metazoa</taxon>
        <taxon>Chordata</taxon>
        <taxon>Craniata</taxon>
        <taxon>Vertebrata</taxon>
        <taxon>Euteleostomi</taxon>
        <taxon>Lepidosauria</taxon>
        <taxon>Squamata</taxon>
        <taxon>Bifurcata</taxon>
        <taxon>Unidentata</taxon>
        <taxon>Episquamata</taxon>
        <taxon>Toxicofera</taxon>
        <taxon>Serpentes</taxon>
        <taxon>Colubroidea</taxon>
        <taxon>Viperidae</taxon>
        <taxon>Crotalinae</taxon>
        <taxon>Crotalus</taxon>
    </lineage>
</organism>
<dbReference type="EMBL" id="JAOTOJ010000018">
    <property type="protein sequence ID" value="KAK9391735.1"/>
    <property type="molecule type" value="Genomic_DNA"/>
</dbReference>
<proteinExistence type="predicted"/>
<dbReference type="Pfam" id="PF02493">
    <property type="entry name" value="MORN"/>
    <property type="match status" value="6"/>
</dbReference>
<protein>
    <recommendedName>
        <fullName evidence="4">MORN repeat-containing protein 3</fullName>
    </recommendedName>
</protein>
<evidence type="ECO:0000256" key="2">
    <source>
        <dbReference type="ARBA" id="ARBA00022737"/>
    </source>
</evidence>
<keyword evidence="7" id="KW-1185">Reference proteome</keyword>
<gene>
    <name evidence="6" type="ORF">NXF25_018124</name>
</gene>
<name>A0AAW1AQH4_CROAD</name>
<evidence type="ECO:0000313" key="6">
    <source>
        <dbReference type="EMBL" id="KAK9391735.1"/>
    </source>
</evidence>
<keyword evidence="2" id="KW-0677">Repeat</keyword>
<dbReference type="AlphaFoldDB" id="A0AAW1AQH4"/>
<dbReference type="SMART" id="SM00698">
    <property type="entry name" value="MORN"/>
    <property type="match status" value="6"/>
</dbReference>
<dbReference type="GO" id="GO:0001669">
    <property type="term" value="C:acrosomal vesicle"/>
    <property type="evidence" value="ECO:0007669"/>
    <property type="project" value="UniProtKB-SubCell"/>
</dbReference>
<reference evidence="6 7" key="1">
    <citation type="journal article" date="2024" name="Proc. Natl. Acad. Sci. U.S.A.">
        <title>The genetic regulatory architecture and epigenomic basis for age-related changes in rattlesnake venom.</title>
        <authorList>
            <person name="Hogan M.P."/>
            <person name="Holding M.L."/>
            <person name="Nystrom G.S."/>
            <person name="Colston T.J."/>
            <person name="Bartlett D.A."/>
            <person name="Mason A.J."/>
            <person name="Ellsworth S.A."/>
            <person name="Rautsaw R.M."/>
            <person name="Lawrence K.C."/>
            <person name="Strickland J.L."/>
            <person name="He B."/>
            <person name="Fraser P."/>
            <person name="Margres M.J."/>
            <person name="Gilbert D.M."/>
            <person name="Gibbs H.L."/>
            <person name="Parkinson C.L."/>
            <person name="Rokyta D.R."/>
        </authorList>
    </citation>
    <scope>NUCLEOTIDE SEQUENCE [LARGE SCALE GENOMIC DNA]</scope>
    <source>
        <strain evidence="6">DRR0105</strain>
    </source>
</reference>
<comment type="function">
    <text evidence="5">Assembles a suppression complex (suppresome) by tethering SIRT1 and MDM2 to regulate composite modifications of p53/TP53. Confers both deacetylation-mediated functional inactivation, by SIRT1, and ubiquitination-dependent degradation, by MDM2, of p53/TP53, promoting a proliferative and cell survival behaviors. May play a role in the regulation of spermatogenesis.</text>
</comment>
<evidence type="ECO:0000313" key="7">
    <source>
        <dbReference type="Proteomes" id="UP001474421"/>
    </source>
</evidence>
<evidence type="ECO:0000256" key="1">
    <source>
        <dbReference type="ARBA" id="ARBA00004218"/>
    </source>
</evidence>
<sequence length="281" mass="32544">MTPQDWPCAPPGAEPPCAPPWSPLSLQWQRHDEMPIIKYPRRVDPFWHEWDRKAQKCGLRHTVYAVNGDRYVGEWLDNIKHGKGTQIWKKSGAIYSGDWKFGKRDGFGTYSIPDPVTKDYKKVYSGWWKNDKMWGYGVKFYSEGEYYEGEWAWGKRNGWGRMYYKDGAIYEGQWSEDKPGGQGMFRCKNENRYEGSWKDGKKHGPGKFIFLDTGQLYEGYWVADIPTCGTMVDFGRDEAPVPTQYPIPKIELADPDGVLEEAVLILQNAKIFNSQPQKERG</sequence>
<dbReference type="SUPFAM" id="SSF82185">
    <property type="entry name" value="Histone H3 K4-specific methyltransferase SET7/9 N-terminal domain"/>
    <property type="match status" value="1"/>
</dbReference>
<accession>A0AAW1AQH4</accession>
<dbReference type="PANTHER" id="PTHR46511:SF1">
    <property type="entry name" value="MORN REPEAT-CONTAINING PROTEIN 3"/>
    <property type="match status" value="1"/>
</dbReference>
<evidence type="ECO:0000256" key="4">
    <source>
        <dbReference type="ARBA" id="ARBA00039854"/>
    </source>
</evidence>
<dbReference type="InterPro" id="IPR003409">
    <property type="entry name" value="MORN"/>
</dbReference>